<dbReference type="GO" id="GO:0022900">
    <property type="term" value="P:electron transport chain"/>
    <property type="evidence" value="ECO:0007669"/>
    <property type="project" value="InterPro"/>
</dbReference>
<dbReference type="GO" id="GO:0005506">
    <property type="term" value="F:iron ion binding"/>
    <property type="evidence" value="ECO:0007669"/>
    <property type="project" value="InterPro"/>
</dbReference>
<evidence type="ECO:0000313" key="9">
    <source>
        <dbReference type="EMBL" id="RVV99854.1"/>
    </source>
</evidence>
<feature type="binding site" description="covalent" evidence="7">
    <location>
        <position position="158"/>
    </location>
    <ligand>
        <name>heme c</name>
        <dbReference type="ChEBI" id="CHEBI:61717"/>
    </ligand>
</feature>
<dbReference type="Proteomes" id="UP000285908">
    <property type="component" value="Unassembled WGS sequence"/>
</dbReference>
<comment type="caution">
    <text evidence="9">The sequence shown here is derived from an EMBL/GenBank/DDBJ whole genome shotgun (WGS) entry which is preliminary data.</text>
</comment>
<dbReference type="EMBL" id="RQXX01000001">
    <property type="protein sequence ID" value="RVV99854.1"/>
    <property type="molecule type" value="Genomic_DNA"/>
</dbReference>
<dbReference type="PIRSF" id="PIRSF000027">
    <property type="entry name" value="Cytc_c_prime"/>
    <property type="match status" value="1"/>
</dbReference>
<sequence>MTHRAARLCAPLFAAAVTAAVTTSALIGTAGPAMAQDDLPPAVAARQHHMDLYGFNLALLGGMAKGEIDYDADAATGAAGNIAALAMLDQSGYWPEGTSSDDIEGTRALPAIWENMDDFQSHIDALAEAATALEETAGDGVEAVRAGMGGIGKSCGGCHEDYRVSR</sequence>
<feature type="chain" id="PRO_5019184365" evidence="8">
    <location>
        <begin position="36"/>
        <end position="166"/>
    </location>
</feature>
<evidence type="ECO:0000313" key="10">
    <source>
        <dbReference type="Proteomes" id="UP000285908"/>
    </source>
</evidence>
<dbReference type="GO" id="GO:0042597">
    <property type="term" value="C:periplasmic space"/>
    <property type="evidence" value="ECO:0007669"/>
    <property type="project" value="InterPro"/>
</dbReference>
<evidence type="ECO:0000256" key="6">
    <source>
        <dbReference type="PIRSR" id="PIRSR000027-1"/>
    </source>
</evidence>
<dbReference type="Gene3D" id="1.20.120.10">
    <property type="entry name" value="Cytochrome c/b562"/>
    <property type="match status" value="1"/>
</dbReference>
<feature type="binding site" description="covalent" evidence="7">
    <location>
        <position position="155"/>
    </location>
    <ligand>
        <name>heme c</name>
        <dbReference type="ChEBI" id="CHEBI:61717"/>
    </ligand>
</feature>
<dbReference type="AlphaFoldDB" id="A0A438AMH4"/>
<reference evidence="9 10" key="1">
    <citation type="submission" date="2018-11" db="EMBL/GenBank/DDBJ databases">
        <title>Mesobaculum littorinae gen. nov., sp. nov., isolated from Littorina scabra that represents a novel genus of the order Rhodobacteraceae.</title>
        <authorList>
            <person name="Li F."/>
        </authorList>
    </citation>
    <scope>NUCLEOTIDE SEQUENCE [LARGE SCALE GENOMIC DNA]</scope>
    <source>
        <strain evidence="9 10">M0103</strain>
    </source>
</reference>
<keyword evidence="1" id="KW-0813">Transport</keyword>
<accession>A0A438AMH4</accession>
<dbReference type="InterPro" id="IPR010980">
    <property type="entry name" value="Cyt_c/b562"/>
</dbReference>
<evidence type="ECO:0000256" key="4">
    <source>
        <dbReference type="ARBA" id="ARBA00022982"/>
    </source>
</evidence>
<evidence type="ECO:0000256" key="7">
    <source>
        <dbReference type="PIRSR" id="PIRSR000027-2"/>
    </source>
</evidence>
<protein>
    <submittedName>
        <fullName evidence="9">Cytochrome c</fullName>
    </submittedName>
</protein>
<evidence type="ECO:0000256" key="1">
    <source>
        <dbReference type="ARBA" id="ARBA00022448"/>
    </source>
</evidence>
<dbReference type="PROSITE" id="PS51009">
    <property type="entry name" value="CYTCII"/>
    <property type="match status" value="1"/>
</dbReference>
<keyword evidence="4" id="KW-0249">Electron transport</keyword>
<dbReference type="RefSeq" id="WP_127905297.1">
    <property type="nucleotide sequence ID" value="NZ_RQXX01000001.1"/>
</dbReference>
<dbReference type="Pfam" id="PF01322">
    <property type="entry name" value="Cytochrom_C_2"/>
    <property type="match status" value="1"/>
</dbReference>
<dbReference type="InterPro" id="IPR012127">
    <property type="entry name" value="Cyt_c_prime"/>
</dbReference>
<comment type="PTM">
    <text evidence="7">Binds 1 heme group per subunit.</text>
</comment>
<feature type="binding site" description="axial binding residue" evidence="6">
    <location>
        <position position="159"/>
    </location>
    <ligand>
        <name>heme c</name>
        <dbReference type="ChEBI" id="CHEBI:61717"/>
    </ligand>
    <ligandPart>
        <name>Fe</name>
        <dbReference type="ChEBI" id="CHEBI:18248"/>
    </ligandPart>
</feature>
<dbReference type="InterPro" id="IPR002321">
    <property type="entry name" value="Cyt_c_II"/>
</dbReference>
<keyword evidence="3 6" id="KW-0479">Metal-binding</keyword>
<keyword evidence="10" id="KW-1185">Reference proteome</keyword>
<dbReference type="SUPFAM" id="SSF47175">
    <property type="entry name" value="Cytochromes"/>
    <property type="match status" value="1"/>
</dbReference>
<evidence type="ECO:0000256" key="2">
    <source>
        <dbReference type="ARBA" id="ARBA00022617"/>
    </source>
</evidence>
<keyword evidence="2 7" id="KW-0349">Heme</keyword>
<keyword evidence="8" id="KW-0732">Signal</keyword>
<evidence type="ECO:0000256" key="8">
    <source>
        <dbReference type="SAM" id="SignalP"/>
    </source>
</evidence>
<dbReference type="GO" id="GO:0020037">
    <property type="term" value="F:heme binding"/>
    <property type="evidence" value="ECO:0007669"/>
    <property type="project" value="InterPro"/>
</dbReference>
<name>A0A438AMH4_9RHOB</name>
<dbReference type="GO" id="GO:0009055">
    <property type="term" value="F:electron transfer activity"/>
    <property type="evidence" value="ECO:0007669"/>
    <property type="project" value="InterPro"/>
</dbReference>
<gene>
    <name evidence="9" type="ORF">EKE94_04075</name>
</gene>
<organism evidence="9 10">
    <name type="scientific">Mesobaculum littorinae</name>
    <dbReference type="NCBI Taxonomy" id="2486419"/>
    <lineage>
        <taxon>Bacteria</taxon>
        <taxon>Pseudomonadati</taxon>
        <taxon>Pseudomonadota</taxon>
        <taxon>Alphaproteobacteria</taxon>
        <taxon>Rhodobacterales</taxon>
        <taxon>Roseobacteraceae</taxon>
        <taxon>Mesobaculum</taxon>
    </lineage>
</organism>
<feature type="signal peptide" evidence="8">
    <location>
        <begin position="1"/>
        <end position="35"/>
    </location>
</feature>
<proteinExistence type="predicted"/>
<keyword evidence="5 6" id="KW-0408">Iron</keyword>
<evidence type="ECO:0000256" key="5">
    <source>
        <dbReference type="ARBA" id="ARBA00023004"/>
    </source>
</evidence>
<dbReference type="OrthoDB" id="7596534at2"/>
<evidence type="ECO:0000256" key="3">
    <source>
        <dbReference type="ARBA" id="ARBA00022723"/>
    </source>
</evidence>